<organism evidence="2 3">
    <name type="scientific">Pleuronectes platessa</name>
    <name type="common">European plaice</name>
    <dbReference type="NCBI Taxonomy" id="8262"/>
    <lineage>
        <taxon>Eukaryota</taxon>
        <taxon>Metazoa</taxon>
        <taxon>Chordata</taxon>
        <taxon>Craniata</taxon>
        <taxon>Vertebrata</taxon>
        <taxon>Euteleostomi</taxon>
        <taxon>Actinopterygii</taxon>
        <taxon>Neopterygii</taxon>
        <taxon>Teleostei</taxon>
        <taxon>Neoteleostei</taxon>
        <taxon>Acanthomorphata</taxon>
        <taxon>Carangaria</taxon>
        <taxon>Pleuronectiformes</taxon>
        <taxon>Pleuronectoidei</taxon>
        <taxon>Pleuronectidae</taxon>
        <taxon>Pleuronectes</taxon>
    </lineage>
</organism>
<protein>
    <submittedName>
        <fullName evidence="2">Uncharacterized protein</fullName>
    </submittedName>
</protein>
<evidence type="ECO:0000256" key="1">
    <source>
        <dbReference type="SAM" id="MobiDB-lite"/>
    </source>
</evidence>
<name>A0A9N7Z4K8_PLEPL</name>
<accession>A0A9N7Z4K8</accession>
<evidence type="ECO:0000313" key="2">
    <source>
        <dbReference type="EMBL" id="CAB1451080.1"/>
    </source>
</evidence>
<dbReference type="Proteomes" id="UP001153269">
    <property type="component" value="Unassembled WGS sequence"/>
</dbReference>
<evidence type="ECO:0000313" key="3">
    <source>
        <dbReference type="Proteomes" id="UP001153269"/>
    </source>
</evidence>
<proteinExistence type="predicted"/>
<dbReference type="AlphaFoldDB" id="A0A9N7Z4K8"/>
<reference evidence="2" key="1">
    <citation type="submission" date="2020-03" db="EMBL/GenBank/DDBJ databases">
        <authorList>
            <person name="Weist P."/>
        </authorList>
    </citation>
    <scope>NUCLEOTIDE SEQUENCE</scope>
</reference>
<keyword evidence="3" id="KW-1185">Reference proteome</keyword>
<feature type="compositionally biased region" description="Low complexity" evidence="1">
    <location>
        <begin position="103"/>
        <end position="119"/>
    </location>
</feature>
<gene>
    <name evidence="2" type="ORF">PLEPLA_LOCUS38773</name>
</gene>
<sequence length="119" mass="12687">MSSQAYEAADRSSHNSLFLQLLSRFLLPPPPSSLLPPPPSSLLPHALPFSPPALSVLRVRENTLVETSGLSPCAPELPPPVREDLRGNPSDSASSHCHSDGQFPSSSLPHPVSPLSPFH</sequence>
<feature type="region of interest" description="Disordered" evidence="1">
    <location>
        <begin position="67"/>
        <end position="119"/>
    </location>
</feature>
<dbReference type="EMBL" id="CADEAL010004075">
    <property type="protein sequence ID" value="CAB1451080.1"/>
    <property type="molecule type" value="Genomic_DNA"/>
</dbReference>
<comment type="caution">
    <text evidence="2">The sequence shown here is derived from an EMBL/GenBank/DDBJ whole genome shotgun (WGS) entry which is preliminary data.</text>
</comment>